<accession>A0A7T8QXB6</accession>
<keyword evidence="7" id="KW-0808">Transferase</keyword>
<evidence type="ECO:0000259" key="6">
    <source>
        <dbReference type="PROSITE" id="PS50011"/>
    </source>
</evidence>
<keyword evidence="8" id="KW-1185">Reference proteome</keyword>
<feature type="binding site" evidence="4">
    <location>
        <position position="48"/>
    </location>
    <ligand>
        <name>ATP</name>
        <dbReference type="ChEBI" id="CHEBI:30616"/>
    </ligand>
</feature>
<dbReference type="SUPFAM" id="SSF56112">
    <property type="entry name" value="Protein kinase-like (PK-like)"/>
    <property type="match status" value="1"/>
</dbReference>
<protein>
    <recommendedName>
        <fullName evidence="1">non-specific serine/threonine protein kinase</fullName>
        <ecNumber evidence="1">2.7.11.1</ecNumber>
    </recommendedName>
</protein>
<feature type="compositionally biased region" description="Basic and acidic residues" evidence="5">
    <location>
        <begin position="361"/>
        <end position="381"/>
    </location>
</feature>
<dbReference type="PROSITE" id="PS00108">
    <property type="entry name" value="PROTEIN_KINASE_ST"/>
    <property type="match status" value="1"/>
</dbReference>
<dbReference type="GO" id="GO:0005524">
    <property type="term" value="F:ATP binding"/>
    <property type="evidence" value="ECO:0007669"/>
    <property type="project" value="UniProtKB-UniRule"/>
</dbReference>
<dbReference type="Gene3D" id="1.10.510.10">
    <property type="entry name" value="Transferase(Phosphotransferase) domain 1"/>
    <property type="match status" value="1"/>
</dbReference>
<dbReference type="GO" id="GO:0004674">
    <property type="term" value="F:protein serine/threonine kinase activity"/>
    <property type="evidence" value="ECO:0007669"/>
    <property type="project" value="UniProtKB-EC"/>
</dbReference>
<proteinExistence type="predicted"/>
<dbReference type="PROSITE" id="PS00107">
    <property type="entry name" value="PROTEIN_KINASE_ATP"/>
    <property type="match status" value="1"/>
</dbReference>
<dbReference type="InterPro" id="IPR050235">
    <property type="entry name" value="CK1_Ser-Thr_kinase"/>
</dbReference>
<evidence type="ECO:0000256" key="2">
    <source>
        <dbReference type="ARBA" id="ARBA00022741"/>
    </source>
</evidence>
<reference evidence="8" key="1">
    <citation type="submission" date="2021-01" db="EMBL/GenBank/DDBJ databases">
        <title>Caligus Genome Assembly.</title>
        <authorList>
            <person name="Gallardo-Escarate C."/>
        </authorList>
    </citation>
    <scope>NUCLEOTIDE SEQUENCE [LARGE SCALE GENOMIC DNA]</scope>
</reference>
<keyword evidence="7" id="KW-0418">Kinase</keyword>
<dbReference type="AlphaFoldDB" id="A0A7T8QXB6"/>
<dbReference type="InterPro" id="IPR017441">
    <property type="entry name" value="Protein_kinase_ATP_BS"/>
</dbReference>
<dbReference type="PANTHER" id="PTHR11909">
    <property type="entry name" value="CASEIN KINASE-RELATED"/>
    <property type="match status" value="1"/>
</dbReference>
<dbReference type="Pfam" id="PF00069">
    <property type="entry name" value="Pkinase"/>
    <property type="match status" value="1"/>
</dbReference>
<dbReference type="PROSITE" id="PS50011">
    <property type="entry name" value="PROTEIN_KINASE_DOM"/>
    <property type="match status" value="1"/>
</dbReference>
<name>A0A7T8QXB6_CALRO</name>
<keyword evidence="2 4" id="KW-0547">Nucleotide-binding</keyword>
<keyword evidence="3 4" id="KW-0067">ATP-binding</keyword>
<feature type="non-terminal residue" evidence="7">
    <location>
        <position position="1"/>
    </location>
</feature>
<feature type="region of interest" description="Disordered" evidence="5">
    <location>
        <begin position="336"/>
        <end position="393"/>
    </location>
</feature>
<dbReference type="InterPro" id="IPR000719">
    <property type="entry name" value="Prot_kinase_dom"/>
</dbReference>
<dbReference type="SMART" id="SM00220">
    <property type="entry name" value="S_TKc"/>
    <property type="match status" value="1"/>
</dbReference>
<feature type="compositionally biased region" description="Acidic residues" evidence="5">
    <location>
        <begin position="344"/>
        <end position="360"/>
    </location>
</feature>
<gene>
    <name evidence="7" type="ORF">FKW44_003909</name>
</gene>
<dbReference type="InterPro" id="IPR008271">
    <property type="entry name" value="Ser/Thr_kinase_AS"/>
</dbReference>
<evidence type="ECO:0000256" key="5">
    <source>
        <dbReference type="SAM" id="MobiDB-lite"/>
    </source>
</evidence>
<dbReference type="FunFam" id="1.10.510.10:FF:001123">
    <property type="entry name" value="CK1/CK1/CK1-D protein kinase"/>
    <property type="match status" value="1"/>
</dbReference>
<evidence type="ECO:0000256" key="3">
    <source>
        <dbReference type="ARBA" id="ARBA00022840"/>
    </source>
</evidence>
<dbReference type="InterPro" id="IPR011009">
    <property type="entry name" value="Kinase-like_dom_sf"/>
</dbReference>
<dbReference type="EMBL" id="CP045891">
    <property type="protein sequence ID" value="QQP58550.1"/>
    <property type="molecule type" value="Genomic_DNA"/>
</dbReference>
<dbReference type="CDD" id="cd14016">
    <property type="entry name" value="STKc_CK1"/>
    <property type="match status" value="1"/>
</dbReference>
<evidence type="ECO:0000256" key="1">
    <source>
        <dbReference type="ARBA" id="ARBA00012513"/>
    </source>
</evidence>
<sequence length="559" mass="63461">DFKISEALGGNRMVGSHFRIVGKKIGAGNFGEVRLGKHIGTNEVVAVKIDKNFQNKSEKKSPDIQLRHEYDILRKLYHGYPLGHKITGIPKCYFFGQCGNVDCLVLELLGPNLEDLLELCGGNFSLKTTLMIAFQLLDRIEAVHSRGIIYRDIKPENFLMGRKGTKDRNVVHLVDFGLATPYRDSVTGRHVPYRDLKTMTGTARYMSCHSHLGKSQGRRDDLESVGYTLIYFAKGRLPWQGYKANNIKEKYKKIRDAKMKYPLYILCEGLPPQFEIYMSYVKKLAYFDKPDYEFLKDIFHELYESLGFSYNDTEFDWDKFETHTDDIQRLNACNNGDVSSNNTIDDEDLKLDENEDTEDDAGYKLKKEESKAEDKGLEKEGAPVSGEEEGLNPNIVPESKVLVRSLSLSDRDIELTVCRYQSCSEFSSLNLKFKKMNSPISPSASSVKIFNAGELSRSCSQGYFSADDTFKTASSGAKRRVSIVVEEPKSLFSEVKKSAEAETVHEEPSRINPISIIHESNAPDNNEKLDSPQCTEACFTETRFSFLCFSWKRKKDDVT</sequence>
<organism evidence="7 8">
    <name type="scientific">Caligus rogercresseyi</name>
    <name type="common">Sea louse</name>
    <dbReference type="NCBI Taxonomy" id="217165"/>
    <lineage>
        <taxon>Eukaryota</taxon>
        <taxon>Metazoa</taxon>
        <taxon>Ecdysozoa</taxon>
        <taxon>Arthropoda</taxon>
        <taxon>Crustacea</taxon>
        <taxon>Multicrustacea</taxon>
        <taxon>Hexanauplia</taxon>
        <taxon>Copepoda</taxon>
        <taxon>Siphonostomatoida</taxon>
        <taxon>Caligidae</taxon>
        <taxon>Caligus</taxon>
    </lineage>
</organism>
<feature type="domain" description="Protein kinase" evidence="6">
    <location>
        <begin position="19"/>
        <end position="303"/>
    </location>
</feature>
<evidence type="ECO:0000313" key="7">
    <source>
        <dbReference type="EMBL" id="QQP58550.1"/>
    </source>
</evidence>
<evidence type="ECO:0000313" key="8">
    <source>
        <dbReference type="Proteomes" id="UP000595437"/>
    </source>
</evidence>
<dbReference type="EC" id="2.7.11.1" evidence="1"/>
<feature type="non-terminal residue" evidence="7">
    <location>
        <position position="559"/>
    </location>
</feature>
<dbReference type="OrthoDB" id="6365765at2759"/>
<dbReference type="Proteomes" id="UP000595437">
    <property type="component" value="Chromosome 2"/>
</dbReference>
<evidence type="ECO:0000256" key="4">
    <source>
        <dbReference type="PROSITE-ProRule" id="PRU10141"/>
    </source>
</evidence>